<organism evidence="2 3">
    <name type="scientific">Monoglobus pectinilyticus</name>
    <dbReference type="NCBI Taxonomy" id="1981510"/>
    <lineage>
        <taxon>Bacteria</taxon>
        <taxon>Bacillati</taxon>
        <taxon>Bacillota</taxon>
        <taxon>Clostridia</taxon>
        <taxon>Monoglobales</taxon>
        <taxon>Monoglobaceae</taxon>
        <taxon>Monoglobus</taxon>
    </lineage>
</organism>
<evidence type="ECO:0000313" key="2">
    <source>
        <dbReference type="EMBL" id="AUO18737.1"/>
    </source>
</evidence>
<dbReference type="AlphaFoldDB" id="A0A2K9P0E4"/>
<dbReference type="Proteomes" id="UP000235589">
    <property type="component" value="Chromosome"/>
</dbReference>
<dbReference type="GeneID" id="98061974"/>
<evidence type="ECO:0000256" key="1">
    <source>
        <dbReference type="SAM" id="Phobius"/>
    </source>
</evidence>
<evidence type="ECO:0000313" key="3">
    <source>
        <dbReference type="Proteomes" id="UP000235589"/>
    </source>
</evidence>
<keyword evidence="1" id="KW-0472">Membrane</keyword>
<sequence length="131" mass="14176">MGYLAAAGAYLIIGLVVSFILMVVGLFIGHIIVFDSIALGIISGVCCNHFFTLHPALCVLIGAAVFALLLFLQKTRFGFWVIGVLLSAAWAVIFGLLAFIISNADQLWFYVVCGLAFIVMLLLHIKARDKA</sequence>
<keyword evidence="1" id="KW-0812">Transmembrane</keyword>
<proteinExistence type="predicted"/>
<keyword evidence="1" id="KW-1133">Transmembrane helix</keyword>
<feature type="transmembrane region" description="Helical" evidence="1">
    <location>
        <begin position="7"/>
        <end position="33"/>
    </location>
</feature>
<gene>
    <name evidence="2" type="ORF">B9O19_00554</name>
</gene>
<feature type="transmembrane region" description="Helical" evidence="1">
    <location>
        <begin position="53"/>
        <end position="72"/>
    </location>
</feature>
<feature type="transmembrane region" description="Helical" evidence="1">
    <location>
        <begin position="79"/>
        <end position="101"/>
    </location>
</feature>
<keyword evidence="3" id="KW-1185">Reference proteome</keyword>
<dbReference type="EMBL" id="CP020991">
    <property type="protein sequence ID" value="AUO18737.1"/>
    <property type="molecule type" value="Genomic_DNA"/>
</dbReference>
<dbReference type="KEGG" id="mpec:B9O19_00554"/>
<feature type="transmembrane region" description="Helical" evidence="1">
    <location>
        <begin position="107"/>
        <end position="125"/>
    </location>
</feature>
<accession>A0A2K9P0E4</accession>
<dbReference type="OrthoDB" id="2056822at2"/>
<protein>
    <submittedName>
        <fullName evidence="2">Uncharacterized protein</fullName>
    </submittedName>
</protein>
<name>A0A2K9P0E4_9FIRM</name>
<dbReference type="RefSeq" id="WP_077734539.1">
    <property type="nucleotide sequence ID" value="NZ_CP020991.1"/>
</dbReference>
<reference evidence="2 3" key="1">
    <citation type="submission" date="2017-04" db="EMBL/GenBank/DDBJ databases">
        <title>Monoglobus pectinilyticus 14 draft genome.</title>
        <authorList>
            <person name="Kim C."/>
            <person name="Rosendale D.I."/>
            <person name="Kelly W.J."/>
            <person name="Tannock G.W."/>
            <person name="Patchett M.L."/>
            <person name="Jordens J.Z."/>
        </authorList>
    </citation>
    <scope>NUCLEOTIDE SEQUENCE [LARGE SCALE GENOMIC DNA]</scope>
    <source>
        <strain evidence="2 3">14</strain>
    </source>
</reference>